<comment type="caution">
    <text evidence="2">The sequence shown here is derived from an EMBL/GenBank/DDBJ whole genome shotgun (WGS) entry which is preliminary data.</text>
</comment>
<dbReference type="RefSeq" id="WP_191163528.1">
    <property type="nucleotide sequence ID" value="NZ_JACWMX010000004.1"/>
</dbReference>
<accession>A0A926NXS3</accession>
<dbReference type="EMBL" id="JACWMX010000004">
    <property type="protein sequence ID" value="MBD1393793.1"/>
    <property type="molecule type" value="Genomic_DNA"/>
</dbReference>
<keyword evidence="1" id="KW-0472">Membrane</keyword>
<evidence type="ECO:0000256" key="1">
    <source>
        <dbReference type="SAM" id="Phobius"/>
    </source>
</evidence>
<dbReference type="AlphaFoldDB" id="A0A926NXS3"/>
<organism evidence="2 3">
    <name type="scientific">Mucilaginibacter glaciei</name>
    <dbReference type="NCBI Taxonomy" id="2772109"/>
    <lineage>
        <taxon>Bacteria</taxon>
        <taxon>Pseudomonadati</taxon>
        <taxon>Bacteroidota</taxon>
        <taxon>Sphingobacteriia</taxon>
        <taxon>Sphingobacteriales</taxon>
        <taxon>Sphingobacteriaceae</taxon>
        <taxon>Mucilaginibacter</taxon>
    </lineage>
</organism>
<reference evidence="2" key="1">
    <citation type="submission" date="2020-09" db="EMBL/GenBank/DDBJ databases">
        <title>Novel species of Mucilaginibacter isolated from a glacier on the Tibetan Plateau.</title>
        <authorList>
            <person name="Liu Q."/>
            <person name="Xin Y.-H."/>
        </authorList>
    </citation>
    <scope>NUCLEOTIDE SEQUENCE</scope>
    <source>
        <strain evidence="2">ZB1P21</strain>
    </source>
</reference>
<keyword evidence="3" id="KW-1185">Reference proteome</keyword>
<gene>
    <name evidence="2" type="ORF">IDJ76_11855</name>
</gene>
<protein>
    <submittedName>
        <fullName evidence="2">Uncharacterized protein</fullName>
    </submittedName>
</protein>
<evidence type="ECO:0000313" key="3">
    <source>
        <dbReference type="Proteomes" id="UP000619078"/>
    </source>
</evidence>
<sequence length="79" mass="8992">MLSNNNKEQKSPKRRFLLILGGAAFVCFCIMGLALIFWKDIPIGSDPTQRKIFGGVILVYAVLRFSRYLRKDPDEVDEA</sequence>
<keyword evidence="1" id="KW-1133">Transmembrane helix</keyword>
<dbReference type="Proteomes" id="UP000619078">
    <property type="component" value="Unassembled WGS sequence"/>
</dbReference>
<feature type="transmembrane region" description="Helical" evidence="1">
    <location>
        <begin position="16"/>
        <end position="38"/>
    </location>
</feature>
<name>A0A926NXS3_9SPHI</name>
<proteinExistence type="predicted"/>
<evidence type="ECO:0000313" key="2">
    <source>
        <dbReference type="EMBL" id="MBD1393793.1"/>
    </source>
</evidence>
<keyword evidence="1" id="KW-0812">Transmembrane</keyword>